<feature type="domain" description="DUF1540" evidence="1">
    <location>
        <begin position="4"/>
        <end position="64"/>
    </location>
</feature>
<comment type="caution">
    <text evidence="2">The sequence shown here is derived from an EMBL/GenBank/DDBJ whole genome shotgun (WGS) entry which is preliminary data.</text>
</comment>
<proteinExistence type="predicted"/>
<dbReference type="InterPro" id="IPR011437">
    <property type="entry name" value="DUF1540"/>
</dbReference>
<dbReference type="RefSeq" id="WP_066353837.1">
    <property type="nucleotide sequence ID" value="NZ_LOED01000021.1"/>
</dbReference>
<protein>
    <recommendedName>
        <fullName evidence="1">DUF1540 domain-containing protein</fullName>
    </recommendedName>
</protein>
<gene>
    <name evidence="2" type="ORF">AN618_16710</name>
</gene>
<dbReference type="EMBL" id="LOED01000021">
    <property type="protein sequence ID" value="KXG76083.1"/>
    <property type="molecule type" value="Genomic_DNA"/>
</dbReference>
<dbReference type="Proteomes" id="UP000070427">
    <property type="component" value="Unassembled WGS sequence"/>
</dbReference>
<dbReference type="AlphaFoldDB" id="A0A140L6A8"/>
<evidence type="ECO:0000259" key="1">
    <source>
        <dbReference type="Pfam" id="PF07561"/>
    </source>
</evidence>
<dbReference type="OrthoDB" id="1681234at2"/>
<keyword evidence="3" id="KW-1185">Reference proteome</keyword>
<evidence type="ECO:0000313" key="3">
    <source>
        <dbReference type="Proteomes" id="UP000070427"/>
    </source>
</evidence>
<name>A0A140L6A8_9FIRM</name>
<reference evidence="2 3" key="1">
    <citation type="submission" date="2015-12" db="EMBL/GenBank/DDBJ databases">
        <title>Draft genome sequnece of Fervidicola ferrireducens strain Y170.</title>
        <authorList>
            <person name="Patel B.K."/>
        </authorList>
    </citation>
    <scope>NUCLEOTIDE SEQUENCE [LARGE SCALE GENOMIC DNA]</scope>
    <source>
        <strain evidence="2 3">Y170</strain>
    </source>
</reference>
<dbReference type="STRING" id="520764.AN618_16710"/>
<evidence type="ECO:0000313" key="2">
    <source>
        <dbReference type="EMBL" id="KXG76083.1"/>
    </source>
</evidence>
<dbReference type="InParanoid" id="A0A140L6A8"/>
<sequence length="80" mass="8642">MARIHCSVSNCHYWKSGNICDASEIMITSDKVGDEMPDSFDAMQASNAPQTPVSSCMETCCKTFVAAGSAARNVDGIYRK</sequence>
<organism evidence="2 3">
    <name type="scientific">Fervidicola ferrireducens</name>
    <dbReference type="NCBI Taxonomy" id="520764"/>
    <lineage>
        <taxon>Bacteria</taxon>
        <taxon>Bacillati</taxon>
        <taxon>Bacillota</taxon>
        <taxon>Clostridia</taxon>
        <taxon>Thermosediminibacterales</taxon>
        <taxon>Thermosediminibacteraceae</taxon>
        <taxon>Fervidicola</taxon>
    </lineage>
</organism>
<dbReference type="Pfam" id="PF07561">
    <property type="entry name" value="DUF1540"/>
    <property type="match status" value="1"/>
</dbReference>
<accession>A0A140L6A8</accession>